<dbReference type="Gene3D" id="1.20.1050.10">
    <property type="match status" value="1"/>
</dbReference>
<dbReference type="InterPro" id="IPR036282">
    <property type="entry name" value="Glutathione-S-Trfase_C_sf"/>
</dbReference>
<dbReference type="Proteomes" id="UP000614350">
    <property type="component" value="Unassembled WGS sequence"/>
</dbReference>
<sequence>MAKNYNVKSRRWSFPVFCNILDLASINAWMLCKKTTAGKISKKGWNHEKLISKQLQKIYFVILTGFDRNSLVLTDDSFSVTPFKKVPFIECNDFKLTERKLHKFKQIEKYKAQMLNYLDLIENIWLKDKFFLISNKTSVSDVFGACQLKQLHVAEYDPHAE</sequence>
<proteinExistence type="predicted"/>
<keyword evidence="2" id="KW-1185">Reference proteome</keyword>
<evidence type="ECO:0008006" key="3">
    <source>
        <dbReference type="Google" id="ProtNLM"/>
    </source>
</evidence>
<dbReference type="AlphaFoldDB" id="A0A834KU19"/>
<evidence type="ECO:0000313" key="1">
    <source>
        <dbReference type="EMBL" id="KAF7412032.1"/>
    </source>
</evidence>
<dbReference type="SUPFAM" id="SSF47616">
    <property type="entry name" value="GST C-terminal domain-like"/>
    <property type="match status" value="1"/>
</dbReference>
<protein>
    <recommendedName>
        <fullName evidence="3">PiggyBac transposable element-derived protein domain-containing protein</fullName>
    </recommendedName>
</protein>
<accession>A0A834KU19</accession>
<comment type="caution">
    <text evidence="1">The sequence shown here is derived from an EMBL/GenBank/DDBJ whole genome shotgun (WGS) entry which is preliminary data.</text>
</comment>
<evidence type="ECO:0000313" key="2">
    <source>
        <dbReference type="Proteomes" id="UP000614350"/>
    </source>
</evidence>
<dbReference type="EMBL" id="JACSEA010000001">
    <property type="protein sequence ID" value="KAF7412032.1"/>
    <property type="molecule type" value="Genomic_DNA"/>
</dbReference>
<gene>
    <name evidence="1" type="ORF">HZH66_000928</name>
</gene>
<organism evidence="1 2">
    <name type="scientific">Vespula vulgaris</name>
    <name type="common">Yellow jacket</name>
    <name type="synonym">Wasp</name>
    <dbReference type="NCBI Taxonomy" id="7454"/>
    <lineage>
        <taxon>Eukaryota</taxon>
        <taxon>Metazoa</taxon>
        <taxon>Ecdysozoa</taxon>
        <taxon>Arthropoda</taxon>
        <taxon>Hexapoda</taxon>
        <taxon>Insecta</taxon>
        <taxon>Pterygota</taxon>
        <taxon>Neoptera</taxon>
        <taxon>Endopterygota</taxon>
        <taxon>Hymenoptera</taxon>
        <taxon>Apocrita</taxon>
        <taxon>Aculeata</taxon>
        <taxon>Vespoidea</taxon>
        <taxon>Vespidae</taxon>
        <taxon>Vespinae</taxon>
        <taxon>Vespula</taxon>
    </lineage>
</organism>
<reference evidence="1" key="1">
    <citation type="journal article" date="2020" name="G3 (Bethesda)">
        <title>High-Quality Assemblies for Three Invasive Social Wasps from the &lt;i&gt;Vespula&lt;/i&gt; Genus.</title>
        <authorList>
            <person name="Harrop T.W.R."/>
            <person name="Guhlin J."/>
            <person name="McLaughlin G.M."/>
            <person name="Permina E."/>
            <person name="Stockwell P."/>
            <person name="Gilligan J."/>
            <person name="Le Lec M.F."/>
            <person name="Gruber M.A.M."/>
            <person name="Quinn O."/>
            <person name="Lovegrove M."/>
            <person name="Duncan E.J."/>
            <person name="Remnant E.J."/>
            <person name="Van Eeckhoven J."/>
            <person name="Graham B."/>
            <person name="Knapp R.A."/>
            <person name="Langford K.W."/>
            <person name="Kronenberg Z."/>
            <person name="Press M.O."/>
            <person name="Eacker S.M."/>
            <person name="Wilson-Rankin E.E."/>
            <person name="Purcell J."/>
            <person name="Lester P.J."/>
            <person name="Dearden P.K."/>
        </authorList>
    </citation>
    <scope>NUCLEOTIDE SEQUENCE</scope>
    <source>
        <strain evidence="1">Marl-1</strain>
    </source>
</reference>
<name>A0A834KU19_VESVU</name>